<feature type="compositionally biased region" description="Basic and acidic residues" evidence="7">
    <location>
        <begin position="73"/>
        <end position="87"/>
    </location>
</feature>
<keyword evidence="10" id="KW-1185">Reference proteome</keyword>
<feature type="active site" description="Proton donor/acceptor" evidence="6">
    <location>
        <position position="172"/>
    </location>
</feature>
<evidence type="ECO:0000256" key="4">
    <source>
        <dbReference type="ARBA" id="ARBA00022984"/>
    </source>
</evidence>
<comment type="caution">
    <text evidence="9">The sequence shown here is derived from an EMBL/GenBank/DDBJ whole genome shotgun (WGS) entry which is preliminary data.</text>
</comment>
<dbReference type="PANTHER" id="PTHR30582:SF2">
    <property type="entry name" value="L,D-TRANSPEPTIDASE YCIB-RELATED"/>
    <property type="match status" value="1"/>
</dbReference>
<comment type="pathway">
    <text evidence="1 6">Cell wall biogenesis; peptidoglycan biosynthesis.</text>
</comment>
<proteinExistence type="predicted"/>
<evidence type="ECO:0000256" key="3">
    <source>
        <dbReference type="ARBA" id="ARBA00022960"/>
    </source>
</evidence>
<evidence type="ECO:0000256" key="2">
    <source>
        <dbReference type="ARBA" id="ARBA00022679"/>
    </source>
</evidence>
<dbReference type="InterPro" id="IPR038063">
    <property type="entry name" value="Transpep_catalytic_dom"/>
</dbReference>
<protein>
    <recommendedName>
        <fullName evidence="8">L,D-TPase catalytic domain-containing protein</fullName>
    </recommendedName>
</protein>
<keyword evidence="2" id="KW-0808">Transferase</keyword>
<feature type="region of interest" description="Disordered" evidence="7">
    <location>
        <begin position="54"/>
        <end position="95"/>
    </location>
</feature>
<dbReference type="InterPro" id="IPR050979">
    <property type="entry name" value="LD-transpeptidase"/>
</dbReference>
<feature type="domain" description="L,D-TPase catalytic" evidence="8">
    <location>
        <begin position="98"/>
        <end position="223"/>
    </location>
</feature>
<dbReference type="RefSeq" id="WP_242704326.1">
    <property type="nucleotide sequence ID" value="NZ_JAFREL020000004.1"/>
</dbReference>
<dbReference type="SUPFAM" id="SSF141523">
    <property type="entry name" value="L,D-transpeptidase catalytic domain-like"/>
    <property type="match status" value="1"/>
</dbReference>
<dbReference type="Gene3D" id="2.40.440.10">
    <property type="entry name" value="L,D-transpeptidase catalytic domain-like"/>
    <property type="match status" value="1"/>
</dbReference>
<reference evidence="9 10" key="2">
    <citation type="submission" date="2024-02" db="EMBL/GenBank/DDBJ databases">
        <title>The Genome Sequence of Enterococcus sp. DIV0159.</title>
        <authorList>
            <person name="Earl A."/>
            <person name="Manson A."/>
            <person name="Gilmore M."/>
            <person name="Sanders J."/>
            <person name="Shea T."/>
            <person name="Howe W."/>
            <person name="Livny J."/>
            <person name="Cuomo C."/>
            <person name="Neafsey D."/>
            <person name="Birren B."/>
        </authorList>
    </citation>
    <scope>NUCLEOTIDE SEQUENCE [LARGE SCALE GENOMIC DNA]</scope>
    <source>
        <strain evidence="9 10">665A</strain>
    </source>
</reference>
<evidence type="ECO:0000256" key="1">
    <source>
        <dbReference type="ARBA" id="ARBA00004752"/>
    </source>
</evidence>
<evidence type="ECO:0000256" key="6">
    <source>
        <dbReference type="PROSITE-ProRule" id="PRU01373"/>
    </source>
</evidence>
<dbReference type="EMBL" id="JAFREL020000004">
    <property type="protein sequence ID" value="MEO1772305.1"/>
    <property type="molecule type" value="Genomic_DNA"/>
</dbReference>
<organism evidence="9 10">
    <name type="scientific">Candidatus Enterococcus ferrettii</name>
    <dbReference type="NCBI Taxonomy" id="2815324"/>
    <lineage>
        <taxon>Bacteria</taxon>
        <taxon>Bacillati</taxon>
        <taxon>Bacillota</taxon>
        <taxon>Bacilli</taxon>
        <taxon>Lactobacillales</taxon>
        <taxon>Enterococcaceae</taxon>
        <taxon>Enterococcus</taxon>
    </lineage>
</organism>
<keyword evidence="4 6" id="KW-0573">Peptidoglycan synthesis</keyword>
<dbReference type="CDD" id="cd16913">
    <property type="entry name" value="YkuD_like"/>
    <property type="match status" value="1"/>
</dbReference>
<dbReference type="PROSITE" id="PS52029">
    <property type="entry name" value="LD_TPASE"/>
    <property type="match status" value="1"/>
</dbReference>
<dbReference type="PANTHER" id="PTHR30582">
    <property type="entry name" value="L,D-TRANSPEPTIDASE"/>
    <property type="match status" value="1"/>
</dbReference>
<evidence type="ECO:0000256" key="7">
    <source>
        <dbReference type="SAM" id="MobiDB-lite"/>
    </source>
</evidence>
<dbReference type="InterPro" id="IPR005490">
    <property type="entry name" value="LD_TPept_cat_dom"/>
</dbReference>
<feature type="active site" description="Nucleophile" evidence="6">
    <location>
        <position position="199"/>
    </location>
</feature>
<evidence type="ECO:0000259" key="8">
    <source>
        <dbReference type="PROSITE" id="PS52029"/>
    </source>
</evidence>
<gene>
    <name evidence="9" type="ORF">JZO67_004287</name>
</gene>
<keyword evidence="5 6" id="KW-0961">Cell wall biogenesis/degradation</keyword>
<reference evidence="9 10" key="1">
    <citation type="submission" date="2021-03" db="EMBL/GenBank/DDBJ databases">
        <authorList>
            <person name="Gilmore M.S."/>
            <person name="Schwartzman J."/>
            <person name="Van Tyne D."/>
            <person name="Martin M."/>
            <person name="Earl A.M."/>
            <person name="Manson A.L."/>
            <person name="Straub T."/>
            <person name="Salamzade R."/>
            <person name="Saavedra J."/>
            <person name="Lebreton F."/>
            <person name="Prichula J."/>
            <person name="Schaufler K."/>
            <person name="Gaca A."/>
            <person name="Sgardioli B."/>
            <person name="Wagenaar J."/>
            <person name="Strong T."/>
        </authorList>
    </citation>
    <scope>NUCLEOTIDE SEQUENCE [LARGE SCALE GENOMIC DNA]</scope>
    <source>
        <strain evidence="9 10">665A</strain>
    </source>
</reference>
<name>A0ABV0EUI0_9ENTE</name>
<sequence>MRKFAGLISVLLMLFIPVAVYFAKTIQADDKIAASGSVSISTISLSEIFNETSGKTSRTKTSSTTTETTASTEEQHPAKSKLNEPSEAKPYPELGPDDWIDVSINDQKVYFKRGNDVLYTMNCSTGLPGESATPLGEFTIETEKGETFYNPGSGEGANYWVSWRDHGVYLFHTVPIDENGNYIESEAEALGVRPTSHGCIRLSVPDAKWIYDTVPVGMRVVVRE</sequence>
<evidence type="ECO:0000313" key="10">
    <source>
        <dbReference type="Proteomes" id="UP000664357"/>
    </source>
</evidence>
<dbReference type="Proteomes" id="UP000664357">
    <property type="component" value="Unassembled WGS sequence"/>
</dbReference>
<feature type="compositionally biased region" description="Low complexity" evidence="7">
    <location>
        <begin position="54"/>
        <end position="72"/>
    </location>
</feature>
<evidence type="ECO:0000313" key="9">
    <source>
        <dbReference type="EMBL" id="MEO1772305.1"/>
    </source>
</evidence>
<accession>A0ABV0EUI0</accession>
<dbReference type="Pfam" id="PF03734">
    <property type="entry name" value="YkuD"/>
    <property type="match status" value="1"/>
</dbReference>
<evidence type="ECO:0000256" key="5">
    <source>
        <dbReference type="ARBA" id="ARBA00023316"/>
    </source>
</evidence>
<keyword evidence="3 6" id="KW-0133">Cell shape</keyword>